<gene>
    <name evidence="10" type="ORF">ZOSMA_148G00360</name>
</gene>
<dbReference type="GO" id="GO:0003677">
    <property type="term" value="F:DNA binding"/>
    <property type="evidence" value="ECO:0007669"/>
    <property type="project" value="UniProtKB-UniRule"/>
</dbReference>
<dbReference type="OMA" id="RYYEMTH"/>
<evidence type="ECO:0000256" key="5">
    <source>
        <dbReference type="RuleBase" id="RU000682"/>
    </source>
</evidence>
<dbReference type="InterPro" id="IPR007759">
    <property type="entry name" value="Asxl_HARE-HTH"/>
</dbReference>
<evidence type="ECO:0000256" key="1">
    <source>
        <dbReference type="ARBA" id="ARBA00004123"/>
    </source>
</evidence>
<dbReference type="Proteomes" id="UP000036987">
    <property type="component" value="Unassembled WGS sequence"/>
</dbReference>
<dbReference type="InterPro" id="IPR044977">
    <property type="entry name" value="RLT1-3"/>
</dbReference>
<feature type="region of interest" description="Disordered" evidence="6">
    <location>
        <begin position="425"/>
        <end position="445"/>
    </location>
</feature>
<feature type="region of interest" description="Disordered" evidence="6">
    <location>
        <begin position="104"/>
        <end position="124"/>
    </location>
</feature>
<dbReference type="Pfam" id="PF15613">
    <property type="entry name" value="WSD"/>
    <property type="match status" value="1"/>
</dbReference>
<evidence type="ECO:0000259" key="7">
    <source>
        <dbReference type="PROSITE" id="PS50071"/>
    </source>
</evidence>
<dbReference type="PANTHER" id="PTHR36968">
    <property type="entry name" value="HOMEOBOX-DDT DOMAIN PROTEIN RLT2"/>
    <property type="match status" value="1"/>
</dbReference>
<feature type="DNA-binding region" description="Homeobox" evidence="4">
    <location>
        <begin position="40"/>
        <end position="99"/>
    </location>
</feature>
<dbReference type="InterPro" id="IPR009057">
    <property type="entry name" value="Homeodomain-like_sf"/>
</dbReference>
<keyword evidence="3 4" id="KW-0539">Nucleus</keyword>
<feature type="region of interest" description="Disordered" evidence="6">
    <location>
        <begin position="1544"/>
        <end position="1652"/>
    </location>
</feature>
<accession>A0A0K9PZ17</accession>
<feature type="compositionally biased region" description="Basic residues" evidence="6">
    <location>
        <begin position="1564"/>
        <end position="1577"/>
    </location>
</feature>
<dbReference type="SMART" id="SM00571">
    <property type="entry name" value="DDT"/>
    <property type="match status" value="1"/>
</dbReference>
<feature type="compositionally biased region" description="Acidic residues" evidence="6">
    <location>
        <begin position="1728"/>
        <end position="1776"/>
    </location>
</feature>
<comment type="caution">
    <text evidence="10">The sequence shown here is derived from an EMBL/GenBank/DDBJ whole genome shotgun (WGS) entry which is preliminary data.</text>
</comment>
<dbReference type="EMBL" id="LFYR01000580">
    <property type="protein sequence ID" value="KMZ73487.1"/>
    <property type="molecule type" value="Genomic_DNA"/>
</dbReference>
<evidence type="ECO:0000313" key="10">
    <source>
        <dbReference type="EMBL" id="KMZ73487.1"/>
    </source>
</evidence>
<dbReference type="PROSITE" id="PS50071">
    <property type="entry name" value="HOMEOBOX_2"/>
    <property type="match status" value="1"/>
</dbReference>
<feature type="domain" description="HTH HARE-type" evidence="9">
    <location>
        <begin position="760"/>
        <end position="829"/>
    </location>
</feature>
<dbReference type="GO" id="GO:0006357">
    <property type="term" value="P:regulation of transcription by RNA polymerase II"/>
    <property type="evidence" value="ECO:0007669"/>
    <property type="project" value="InterPro"/>
</dbReference>
<keyword evidence="4 5" id="KW-0371">Homeobox</keyword>
<feature type="region of interest" description="Disordered" evidence="6">
    <location>
        <begin position="1"/>
        <end position="47"/>
    </location>
</feature>
<feature type="region of interest" description="Disordered" evidence="6">
    <location>
        <begin position="1658"/>
        <end position="1677"/>
    </location>
</feature>
<dbReference type="InterPro" id="IPR001356">
    <property type="entry name" value="HD"/>
</dbReference>
<feature type="domain" description="DDT" evidence="8">
    <location>
        <begin position="578"/>
        <end position="637"/>
    </location>
</feature>
<dbReference type="STRING" id="29655.A0A0K9PZ17"/>
<keyword evidence="11" id="KW-1185">Reference proteome</keyword>
<feature type="compositionally biased region" description="Pro residues" evidence="6">
    <location>
        <begin position="17"/>
        <end position="30"/>
    </location>
</feature>
<feature type="region of interest" description="Disordered" evidence="6">
    <location>
        <begin position="1686"/>
        <end position="1799"/>
    </location>
</feature>
<reference evidence="11" key="1">
    <citation type="journal article" date="2016" name="Nature">
        <title>The genome of the seagrass Zostera marina reveals angiosperm adaptation to the sea.</title>
        <authorList>
            <person name="Olsen J.L."/>
            <person name="Rouze P."/>
            <person name="Verhelst B."/>
            <person name="Lin Y.-C."/>
            <person name="Bayer T."/>
            <person name="Collen J."/>
            <person name="Dattolo E."/>
            <person name="De Paoli E."/>
            <person name="Dittami S."/>
            <person name="Maumus F."/>
            <person name="Michel G."/>
            <person name="Kersting A."/>
            <person name="Lauritano C."/>
            <person name="Lohaus R."/>
            <person name="Toepel M."/>
            <person name="Tonon T."/>
            <person name="Vanneste K."/>
            <person name="Amirebrahimi M."/>
            <person name="Brakel J."/>
            <person name="Bostroem C."/>
            <person name="Chovatia M."/>
            <person name="Grimwood J."/>
            <person name="Jenkins J.W."/>
            <person name="Jueterbock A."/>
            <person name="Mraz A."/>
            <person name="Stam W.T."/>
            <person name="Tice H."/>
            <person name="Bornberg-Bauer E."/>
            <person name="Green P.J."/>
            <person name="Pearson G.A."/>
            <person name="Procaccini G."/>
            <person name="Duarte C.M."/>
            <person name="Schmutz J."/>
            <person name="Reusch T.B.H."/>
            <person name="Van de Peer Y."/>
        </authorList>
    </citation>
    <scope>NUCLEOTIDE SEQUENCE [LARGE SCALE GENOMIC DNA]</scope>
    <source>
        <strain evidence="11">cv. Finnish</strain>
    </source>
</reference>
<dbReference type="SUPFAM" id="SSF46689">
    <property type="entry name" value="Homeodomain-like"/>
    <property type="match status" value="1"/>
</dbReference>
<feature type="domain" description="Homeobox" evidence="7">
    <location>
        <begin position="38"/>
        <end position="98"/>
    </location>
</feature>
<evidence type="ECO:0000259" key="9">
    <source>
        <dbReference type="PROSITE" id="PS51913"/>
    </source>
</evidence>
<dbReference type="PROSITE" id="PS50827">
    <property type="entry name" value="DDT"/>
    <property type="match status" value="1"/>
</dbReference>
<protein>
    <submittedName>
        <fullName evidence="10">Putative Homeobox protein</fullName>
    </submittedName>
</protein>
<dbReference type="InterPro" id="IPR028941">
    <property type="entry name" value="WHIM2_dom"/>
</dbReference>
<feature type="compositionally biased region" description="Polar residues" evidence="6">
    <location>
        <begin position="1688"/>
        <end position="1699"/>
    </location>
</feature>
<feature type="compositionally biased region" description="Basic residues" evidence="6">
    <location>
        <begin position="1596"/>
        <end position="1622"/>
    </location>
</feature>
<evidence type="ECO:0000256" key="2">
    <source>
        <dbReference type="ARBA" id="ARBA00023163"/>
    </source>
</evidence>
<dbReference type="Pfam" id="PF00046">
    <property type="entry name" value="Homeodomain"/>
    <property type="match status" value="1"/>
</dbReference>
<dbReference type="Gene3D" id="1.10.10.60">
    <property type="entry name" value="Homeodomain-like"/>
    <property type="match status" value="1"/>
</dbReference>
<keyword evidence="2" id="KW-0804">Transcription</keyword>
<dbReference type="InterPro" id="IPR018501">
    <property type="entry name" value="DDT_dom"/>
</dbReference>
<evidence type="ECO:0000313" key="11">
    <source>
        <dbReference type="Proteomes" id="UP000036987"/>
    </source>
</evidence>
<sequence length="1799" mass="202703">MEVSDGDESGEKSLPLLPQPPQPAPPPPPKTEGAGGSGEKSTKRKMKTAYQLELLEKTYATASYPSEAVRAELSVKLDLSDRQLQMWFCHRRLKDRKASEMAAATPAGGGSVSCSGSSSHQEPRKALARMYAPSSSRMIAEPPPVPPPPLSQSIVRSRYYDVMPLPHHSVSELNVVAFVESQLGERIREDGPILGMVFDPLPPGAFGAPLEPTVQQKHPGRSYDAELFEGHDTKSFKTSSFLPSTEHCLITSSSTGKRKAKMAHSQLVKRPVHEYQFLPEQPSARSDGYGRIPSSHLYDPSIDDTGNRLSPLQSGRLFVHDNDRMPIKQGTHHNFPSSSMEYDGYHHKALYSNSGIDAPFSSQHAIGIENPFLTPDRRMNREEDGAPIERKRKSEEARIAKEVEAHEKRIRKELEKQDILRRKREENMRKEMERHGREKKKEEERLLREKQREEERYQRELKREQERRERFLQKENQRAEKIRLKEEIRREKEAAKIKAANERATARRIAREYMDLIEDERLELMEHAASSKELPSITSLDSETLQNLNLFQDMLKEFPPKSVSLKQPFAIQPWANSEENIGNLLMVWRFLITFADVLSLWPFTLDEFVQALHDYDPRLLGEILIALLKCIIKDIEDVARTPATSLGGNHSSAVNPSGGHPQVIEGAYAWGFDIRSWQTHLNPLTWPEILRQFALSAGFGPQLKKRIVEKSYYRDENEGHDGEDIVSTLRSGMAAENALAVMQEKGFSQSRKSRHRLTPGTVKFAAFHVLSLEGDNSLTILEVADKIQASGLRDLTTSKTPEASIAAALSRDTKLFERTAPSTYCVRPAYRKDPSDAEAILAAAREKIQIFENGFSESEEAEKDTVFVDETERDEVSESDGADDLEIDGVNPQRNFAEVPNHYEVKSATTSACLGNGNNINYDGMDPHGSTGNLDETKDGIISGAQKTHLLDISEEKVKVDDTEIDESNSGEPWVQGLMEGEYSDISVEERLNSLVSLVSVAIEGNTIRVILEERMEAANALKKQMWAEAQLDKRRMKEEYMSRLEFSSIGMKTEVINPDIDGSHNLFNGVDNKGSVINLNASVNGEPFDLENPNSMIVEKNMAGQEITAYPDGFQPQQNGNMAEKSRSQLKAYIGHKAEQVHVYRSLPLGQDRRRNRYWQFTASASKNDPGSGRIFFESRDGFWRVIDSEEVFDCLIASLDTRGVRESHLHTMLQKIESSFKEAIRNNCRGDTLSSSRVLKTKSVEMTSSPDFGIVMDSPQSTVCVLTSDASEQSSTFKVELGRNDVEKNTALKRYQDFQRWVWNESFNPTVTCAMKFGKKRCLEVLGTCNSCFESHFSEEKHCSLCHRTFKICYNFENFFSDHVSQCEDNRKIDPSATIQCSNSSLPIRFQIIKTLLANIEASIPSEALQPFWTDDFRKSWSVKLHISSTAEDLFQMLTLLENTINRDCLSSNYETTNELLGCSMAVINDGLVPVLPWIPHTTAAVALRLMDLDASIFYALDQKAESLKEKDSGELIKLPTKGYTANEIIDFEANEMEIHKEFPPESNNLAESVIRSSSTRGRGRGTRGRGRGGRPRGSTSSTRSEFKEERIKSSLRTKRRQPKCKTRGRGRSRGRRTVRPRQIPSRTNKVDGGLIGKNTHQGGFLNISNDHRSVARGSLESSEEREEWNGMEIPQAYAEEEDNTVGYSGSDDNNGLASGDEYDEQTPVDYSLRVYGNTKHRTILDDESEEDDIDRETADNVDDDGDRDYANEDMEDDLEDDDDIIEVDGDETADFDRNGNDEDDGNDASYSSEYSD</sequence>
<dbReference type="OrthoDB" id="6159439at2759"/>
<organism evidence="10 11">
    <name type="scientific">Zostera marina</name>
    <name type="common">Eelgrass</name>
    <dbReference type="NCBI Taxonomy" id="29655"/>
    <lineage>
        <taxon>Eukaryota</taxon>
        <taxon>Viridiplantae</taxon>
        <taxon>Streptophyta</taxon>
        <taxon>Embryophyta</taxon>
        <taxon>Tracheophyta</taxon>
        <taxon>Spermatophyta</taxon>
        <taxon>Magnoliopsida</taxon>
        <taxon>Liliopsida</taxon>
        <taxon>Zosteraceae</taxon>
        <taxon>Zostera</taxon>
    </lineage>
</organism>
<dbReference type="PROSITE" id="PS51913">
    <property type="entry name" value="HTH_HARE"/>
    <property type="match status" value="1"/>
</dbReference>
<evidence type="ECO:0000256" key="6">
    <source>
        <dbReference type="SAM" id="MobiDB-lite"/>
    </source>
</evidence>
<dbReference type="GO" id="GO:0005634">
    <property type="term" value="C:nucleus"/>
    <property type="evidence" value="ECO:0007669"/>
    <property type="project" value="UniProtKB-SubCell"/>
</dbReference>
<evidence type="ECO:0000256" key="4">
    <source>
        <dbReference type="PROSITE-ProRule" id="PRU00108"/>
    </source>
</evidence>
<dbReference type="Pfam" id="PF02791">
    <property type="entry name" value="DDT"/>
    <property type="match status" value="1"/>
</dbReference>
<dbReference type="Pfam" id="PF05066">
    <property type="entry name" value="HARE-HTH"/>
    <property type="match status" value="1"/>
</dbReference>
<dbReference type="Pfam" id="PF15612">
    <property type="entry name" value="WHIM1"/>
    <property type="match status" value="1"/>
</dbReference>
<proteinExistence type="predicted"/>
<dbReference type="PANTHER" id="PTHR36968:SF5">
    <property type="entry name" value="HOMEOBOX-DDT DOMAIN PROTEIN RLT2"/>
    <property type="match status" value="1"/>
</dbReference>
<feature type="region of interest" description="Disordered" evidence="6">
    <location>
        <begin position="375"/>
        <end position="400"/>
    </location>
</feature>
<keyword evidence="4 5" id="KW-0238">DNA-binding</keyword>
<evidence type="ECO:0000256" key="3">
    <source>
        <dbReference type="ARBA" id="ARBA00023242"/>
    </source>
</evidence>
<name>A0A0K9PZ17_ZOSMR</name>
<comment type="subcellular location">
    <subcellularLocation>
        <location evidence="1 4 5">Nucleus</location>
    </subcellularLocation>
</comment>
<dbReference type="CDD" id="cd00086">
    <property type="entry name" value="homeodomain"/>
    <property type="match status" value="1"/>
</dbReference>
<dbReference type="SMART" id="SM00389">
    <property type="entry name" value="HOX"/>
    <property type="match status" value="1"/>
</dbReference>
<dbReference type="InterPro" id="IPR028942">
    <property type="entry name" value="WHIM1_dom"/>
</dbReference>
<evidence type="ECO:0000259" key="8">
    <source>
        <dbReference type="PROSITE" id="PS50827"/>
    </source>
</evidence>